<evidence type="ECO:0000313" key="3">
    <source>
        <dbReference type="EMBL" id="UJF34309.1"/>
    </source>
</evidence>
<dbReference type="PANTHER" id="PTHR33392:SF6">
    <property type="entry name" value="POLYISOPRENYL-TEICHOIC ACID--PEPTIDOGLYCAN TEICHOIC ACID TRANSFERASE TAGU"/>
    <property type="match status" value="1"/>
</dbReference>
<feature type="domain" description="Cell envelope-related transcriptional attenuator" evidence="2">
    <location>
        <begin position="97"/>
        <end position="248"/>
    </location>
</feature>
<organism evidence="3 4">
    <name type="scientific">Paenibacillus hexagrammi</name>
    <dbReference type="NCBI Taxonomy" id="2908839"/>
    <lineage>
        <taxon>Bacteria</taxon>
        <taxon>Bacillati</taxon>
        <taxon>Bacillota</taxon>
        <taxon>Bacilli</taxon>
        <taxon>Bacillales</taxon>
        <taxon>Paenibacillaceae</taxon>
        <taxon>Paenibacillus</taxon>
    </lineage>
</organism>
<evidence type="ECO:0000313" key="4">
    <source>
        <dbReference type="Proteomes" id="UP001649230"/>
    </source>
</evidence>
<dbReference type="Gene3D" id="3.40.630.190">
    <property type="entry name" value="LCP protein"/>
    <property type="match status" value="1"/>
</dbReference>
<dbReference type="NCBIfam" id="TIGR00350">
    <property type="entry name" value="lytR_cpsA_psr"/>
    <property type="match status" value="1"/>
</dbReference>
<dbReference type="PANTHER" id="PTHR33392">
    <property type="entry name" value="POLYISOPRENYL-TEICHOIC ACID--PEPTIDOGLYCAN TEICHOIC ACID TRANSFERASE TAGU"/>
    <property type="match status" value="1"/>
</dbReference>
<dbReference type="RefSeq" id="WP_235120883.1">
    <property type="nucleotide sequence ID" value="NZ_CP090978.1"/>
</dbReference>
<dbReference type="Pfam" id="PF03816">
    <property type="entry name" value="LytR_cpsA_psr"/>
    <property type="match status" value="1"/>
</dbReference>
<reference evidence="3 4" key="1">
    <citation type="journal article" date="2024" name="Int. J. Syst. Evol. Microbiol.">
        <title>Paenibacillus hexagrammi sp. nov., a novel bacterium isolated from the gut content of Hexagrammos agrammus.</title>
        <authorList>
            <person name="Jung H.K."/>
            <person name="Kim D.G."/>
            <person name="Zin H."/>
            <person name="Park J."/>
            <person name="Jung H."/>
            <person name="Kim Y.O."/>
            <person name="Kong H.J."/>
            <person name="Kim J.W."/>
            <person name="Kim Y.S."/>
        </authorList>
    </citation>
    <scope>NUCLEOTIDE SEQUENCE [LARGE SCALE GENOMIC DNA]</scope>
    <source>
        <strain evidence="3 4">YPD9-1</strain>
    </source>
</reference>
<evidence type="ECO:0000259" key="2">
    <source>
        <dbReference type="Pfam" id="PF03816"/>
    </source>
</evidence>
<accession>A0ABY3SKS6</accession>
<dbReference type="InterPro" id="IPR004474">
    <property type="entry name" value="LytR_CpsA_psr"/>
</dbReference>
<proteinExistence type="inferred from homology"/>
<dbReference type="EMBL" id="CP090978">
    <property type="protein sequence ID" value="UJF34309.1"/>
    <property type="molecule type" value="Genomic_DNA"/>
</dbReference>
<protein>
    <submittedName>
        <fullName evidence="3">LCP family protein</fullName>
    </submittedName>
</protein>
<dbReference type="Proteomes" id="UP001649230">
    <property type="component" value="Chromosome"/>
</dbReference>
<dbReference type="InterPro" id="IPR050922">
    <property type="entry name" value="LytR/CpsA/Psr_CW_biosynth"/>
</dbReference>
<comment type="similarity">
    <text evidence="1">Belongs to the LytR/CpsA/Psr (LCP) family.</text>
</comment>
<keyword evidence="4" id="KW-1185">Reference proteome</keyword>
<sequence length="333" mass="37547">MRRRKILIAIAFLGTILLICLAISWFSDPFRHFGSSDIPALVTPSGNIQALTFGGGNKEQGQITFGSKEPVQPSTRVSKPFNILVLGIDARADELSRSDVIMVVHVIPDLREATIVSVPRDTRVYIEGVGYTKINHAHYLGEQRGGSREGTEEVLQTVSNFLQIPIHYYVKTNFSGFMNLINSLDGVEVKLDQDVLLKGTHKQLSAGVQHINGEEALKLIRERWAFSNGDFGRQNEQFKILRSVAQRLLAPDQIWKTIAMLPDLKKDLVDTNFTDTDLLSLVRLFKGVDSEDLKYIQIPGKSGYEEDPLLNKKLYYWLPDSEEVQKIMTINFQ</sequence>
<gene>
    <name evidence="3" type="ORF">L0M14_03610</name>
</gene>
<evidence type="ECO:0000256" key="1">
    <source>
        <dbReference type="ARBA" id="ARBA00006068"/>
    </source>
</evidence>
<name>A0ABY3SKS6_9BACL</name>